<proteinExistence type="predicted"/>
<dbReference type="CDD" id="cd18186">
    <property type="entry name" value="BTB_POZ_ZBTB_KLHL-like"/>
    <property type="match status" value="1"/>
</dbReference>
<dbReference type="SMART" id="SM00225">
    <property type="entry name" value="BTB"/>
    <property type="match status" value="2"/>
</dbReference>
<evidence type="ECO:0000256" key="2">
    <source>
        <dbReference type="ARBA" id="ARBA00023043"/>
    </source>
</evidence>
<keyword evidence="6" id="KW-1185">Reference proteome</keyword>
<feature type="repeat" description="ANK" evidence="3">
    <location>
        <begin position="49"/>
        <end position="74"/>
    </location>
</feature>
<reference evidence="5 6" key="1">
    <citation type="journal article" date="2011" name="Proc. Natl. Acad. Sci. U.S.A.">
        <title>Evolutionary erosion of yeast sex chromosomes by mating-type switching accidents.</title>
        <authorList>
            <person name="Gordon J.L."/>
            <person name="Armisen D."/>
            <person name="Proux-Wera E."/>
            <person name="Oheigeartaigh S.S."/>
            <person name="Byrne K.P."/>
            <person name="Wolfe K.H."/>
        </authorList>
    </citation>
    <scope>NUCLEOTIDE SEQUENCE [LARGE SCALE GENOMIC DNA]</scope>
    <source>
        <strain evidence="6">ATCC 10597 / BCRC 20456 / CBS 421 / NBRC 0211 / NRRL Y-12639</strain>
    </source>
</reference>
<dbReference type="InterPro" id="IPR000210">
    <property type="entry name" value="BTB/POZ_dom"/>
</dbReference>
<name>G0WF21_NAUDC</name>
<dbReference type="InterPro" id="IPR044515">
    <property type="entry name" value="ABTB1"/>
</dbReference>
<sequence>MTIMDAKDVDELQLDRYFDELCYACRTGDVENADRLISTGVKINAVDRFDNSPLFLASLCGHENVVKLLLERGAICDRDRYEGARCIYGALTDSIRDILLAFDVSKAVDVNQPFGTHISSLLKDIDIDQDGLLKLTHDVIFQFTNSYNKDLTYISANKFLLVARSSFMEKQLNGTDCEDDNNENNGIITLPETINQACFEIILKFIYLIPVLHEINPNNFNDLIKLSNLFHIELLPEFLMKVQHMTDPTEKSTLMTEYQYEFTKIARRQLDLFVENRILRNYLVEDDLSEKLPKLKRRRNSTYSDVLVRASRAIINEGEEQNEETRFYPCHLAMLFRADYFKLMFLTPFQERTGYEMNKTRKTSNNTYGFESLPIISFPKVCKFEVIEIIIRYLYYDNTTIPWEFAIDILLMADYLLSDRLKTMAATSIIQSGEEFLSHYSIFEVLYIGWETRVEKLEQYTAKVIAQNIEQYCNDDKNRLQLKDAIKKSSERISERQEIDTIELVDDIKYYLLEKYGLEADDVEIFMEENDPGLLEASGVLAYQTDLDLFNELLKGLEIDV</sequence>
<dbReference type="Pfam" id="PF00651">
    <property type="entry name" value="BTB"/>
    <property type="match status" value="2"/>
</dbReference>
<dbReference type="Proteomes" id="UP000000689">
    <property type="component" value="Chromosome 8"/>
</dbReference>
<evidence type="ECO:0000259" key="4">
    <source>
        <dbReference type="PROSITE" id="PS50097"/>
    </source>
</evidence>
<dbReference type="PANTHER" id="PTHR46231">
    <property type="entry name" value="ANKYRIN REPEAT AND BTB/POZ DOMAIN-CONTAINING PROTEIN 1"/>
    <property type="match status" value="1"/>
</dbReference>
<feature type="domain" description="BTB" evidence="4">
    <location>
        <begin position="137"/>
        <end position="207"/>
    </location>
</feature>
<dbReference type="SUPFAM" id="SSF48403">
    <property type="entry name" value="Ankyrin repeat"/>
    <property type="match status" value="1"/>
</dbReference>
<dbReference type="SUPFAM" id="SSF54695">
    <property type="entry name" value="POZ domain"/>
    <property type="match status" value="2"/>
</dbReference>
<evidence type="ECO:0000256" key="3">
    <source>
        <dbReference type="PROSITE-ProRule" id="PRU00023"/>
    </source>
</evidence>
<dbReference type="HOGENOM" id="CLU_022885_2_0_1"/>
<dbReference type="STRING" id="1071378.G0WF21"/>
<dbReference type="Gene3D" id="1.25.40.20">
    <property type="entry name" value="Ankyrin repeat-containing domain"/>
    <property type="match status" value="1"/>
</dbReference>
<accession>G0WF21</accession>
<dbReference type="Pfam" id="PF13637">
    <property type="entry name" value="Ank_4"/>
    <property type="match status" value="1"/>
</dbReference>
<dbReference type="RefSeq" id="XP_003671625.1">
    <property type="nucleotide sequence ID" value="XM_003671577.1"/>
</dbReference>
<dbReference type="GO" id="GO:0005737">
    <property type="term" value="C:cytoplasm"/>
    <property type="evidence" value="ECO:0007669"/>
    <property type="project" value="TreeGrafter"/>
</dbReference>
<gene>
    <name evidence="5" type="primary">NDAI0H02080</name>
    <name evidence="5" type="ordered locus">NDAI_0H02080</name>
</gene>
<keyword evidence="2 3" id="KW-0040">ANK repeat</keyword>
<protein>
    <recommendedName>
        <fullName evidence="4">BTB domain-containing protein</fullName>
    </recommendedName>
</protein>
<dbReference type="EMBL" id="HE580274">
    <property type="protein sequence ID" value="CCD26382.1"/>
    <property type="molecule type" value="Genomic_DNA"/>
</dbReference>
<dbReference type="SMART" id="SM00248">
    <property type="entry name" value="ANK"/>
    <property type="match status" value="2"/>
</dbReference>
<keyword evidence="1" id="KW-0677">Repeat</keyword>
<dbReference type="GeneID" id="11495913"/>
<evidence type="ECO:0000313" key="6">
    <source>
        <dbReference type="Proteomes" id="UP000000689"/>
    </source>
</evidence>
<dbReference type="GO" id="GO:0000151">
    <property type="term" value="C:ubiquitin ligase complex"/>
    <property type="evidence" value="ECO:0007669"/>
    <property type="project" value="TreeGrafter"/>
</dbReference>
<dbReference type="AlphaFoldDB" id="G0WF21"/>
<dbReference type="InterPro" id="IPR002110">
    <property type="entry name" value="Ankyrin_rpt"/>
</dbReference>
<dbReference type="Gene3D" id="3.30.710.10">
    <property type="entry name" value="Potassium Channel Kv1.1, Chain A"/>
    <property type="match status" value="2"/>
</dbReference>
<dbReference type="OrthoDB" id="684045at2759"/>
<evidence type="ECO:0000256" key="1">
    <source>
        <dbReference type="ARBA" id="ARBA00022737"/>
    </source>
</evidence>
<dbReference type="PANTHER" id="PTHR46231:SF1">
    <property type="entry name" value="ANKYRIN REPEAT AND BTB_POZ DOMAIN-CONTAINING PROTEIN 1"/>
    <property type="match status" value="1"/>
</dbReference>
<dbReference type="InterPro" id="IPR011333">
    <property type="entry name" value="SKP1/BTB/POZ_sf"/>
</dbReference>
<dbReference type="PROSITE" id="PS50297">
    <property type="entry name" value="ANK_REP_REGION"/>
    <property type="match status" value="1"/>
</dbReference>
<organism evidence="5 6">
    <name type="scientific">Naumovozyma dairenensis (strain ATCC 10597 / BCRC 20456 / CBS 421 / NBRC 0211 / NRRL Y-12639)</name>
    <name type="common">Saccharomyces dairenensis</name>
    <dbReference type="NCBI Taxonomy" id="1071378"/>
    <lineage>
        <taxon>Eukaryota</taxon>
        <taxon>Fungi</taxon>
        <taxon>Dikarya</taxon>
        <taxon>Ascomycota</taxon>
        <taxon>Saccharomycotina</taxon>
        <taxon>Saccharomycetes</taxon>
        <taxon>Saccharomycetales</taxon>
        <taxon>Saccharomycetaceae</taxon>
        <taxon>Naumovozyma</taxon>
    </lineage>
</organism>
<dbReference type="KEGG" id="ndi:NDAI_0H02080"/>
<dbReference type="eggNOG" id="KOG0511">
    <property type="taxonomic scope" value="Eukaryota"/>
</dbReference>
<feature type="domain" description="BTB" evidence="4">
    <location>
        <begin position="304"/>
        <end position="403"/>
    </location>
</feature>
<dbReference type="OMA" id="EGARCIY"/>
<dbReference type="PROSITE" id="PS50088">
    <property type="entry name" value="ANK_REPEAT"/>
    <property type="match status" value="1"/>
</dbReference>
<evidence type="ECO:0000313" key="5">
    <source>
        <dbReference type="EMBL" id="CCD26382.1"/>
    </source>
</evidence>
<dbReference type="PROSITE" id="PS50097">
    <property type="entry name" value="BTB"/>
    <property type="match status" value="2"/>
</dbReference>
<dbReference type="InterPro" id="IPR036770">
    <property type="entry name" value="Ankyrin_rpt-contain_sf"/>
</dbReference>